<evidence type="ECO:0000313" key="3">
    <source>
        <dbReference type="Proteomes" id="UP000684084"/>
    </source>
</evidence>
<gene>
    <name evidence="1" type="ORF">CHRIB12_LOCUS1237</name>
    <name evidence="2" type="ORF">CHRIB12_LOCUS24039</name>
</gene>
<evidence type="ECO:0000313" key="1">
    <source>
        <dbReference type="EMBL" id="CAB5306001.1"/>
    </source>
</evidence>
<reference evidence="1" key="1">
    <citation type="submission" date="2020-05" db="EMBL/GenBank/DDBJ databases">
        <authorList>
            <person name="Rincon C."/>
            <person name="Sanders R I."/>
            <person name="Robbins C."/>
            <person name="Chaturvedi A."/>
        </authorList>
    </citation>
    <scope>NUCLEOTIDE SEQUENCE</scope>
    <source>
        <strain evidence="1">CHB12</strain>
    </source>
</reference>
<organism evidence="1 3">
    <name type="scientific">Rhizophagus irregularis</name>
    <dbReference type="NCBI Taxonomy" id="588596"/>
    <lineage>
        <taxon>Eukaryota</taxon>
        <taxon>Fungi</taxon>
        <taxon>Fungi incertae sedis</taxon>
        <taxon>Mucoromycota</taxon>
        <taxon>Glomeromycotina</taxon>
        <taxon>Glomeromycetes</taxon>
        <taxon>Glomerales</taxon>
        <taxon>Glomeraceae</taxon>
        <taxon>Rhizophagus</taxon>
    </lineage>
</organism>
<comment type="caution">
    <text evidence="1">The sequence shown here is derived from an EMBL/GenBank/DDBJ whole genome shotgun (WGS) entry which is preliminary data.</text>
</comment>
<dbReference type="VEuPathDB" id="FungiDB:RhiirFUN_026486"/>
<name>A0A915YQ39_9GLOM</name>
<dbReference type="EMBL" id="CAGKOT010000104">
    <property type="protein sequence ID" value="CAB5395833.1"/>
    <property type="molecule type" value="Genomic_DNA"/>
</dbReference>
<dbReference type="Proteomes" id="UP000684084">
    <property type="component" value="Unassembled WGS sequence"/>
</dbReference>
<proteinExistence type="predicted"/>
<dbReference type="OrthoDB" id="2423517at2759"/>
<evidence type="ECO:0000313" key="2">
    <source>
        <dbReference type="EMBL" id="CAB5395833.1"/>
    </source>
</evidence>
<protein>
    <submittedName>
        <fullName evidence="1">Uncharacterized protein</fullName>
    </submittedName>
</protein>
<dbReference type="EMBL" id="CAGKOT010000001">
    <property type="protein sequence ID" value="CAB5306001.1"/>
    <property type="molecule type" value="Genomic_DNA"/>
</dbReference>
<accession>A0A915YQ39</accession>
<dbReference type="AlphaFoldDB" id="A0A915YQ39"/>
<sequence length="278" mass="31896">MMILGHWLDWYQINVKKWVFLEAGEAKTTIDSHHAQITHAIKRQVRLGLDIMEGVDIETAIREIQGTSVAHLEPNRTRDQNKKAKNTLPVNGLFLCQIHQTTATRSIDPKRLTKEQLSLELTKRKINVVKTAKRDELIRELELAITNNIEIIQDTSDASEEKGASEEKENTNIICNSFQDFPLESGWALKSKQKYGKRGSGKRLSKRVWKILEEYFLEGDVDKSKRYTAATMLESLKKKVEGGELGDDEIPKLQTVQSWISRYSAQHRQKMAEIPLNK</sequence>